<feature type="non-terminal residue" evidence="2">
    <location>
        <position position="1"/>
    </location>
</feature>
<organism evidence="2">
    <name type="scientific">Pan troglodytes</name>
    <name type="common">Chimpanzee</name>
    <dbReference type="NCBI Taxonomy" id="9598"/>
    <lineage>
        <taxon>Eukaryota</taxon>
        <taxon>Metazoa</taxon>
        <taxon>Chordata</taxon>
        <taxon>Craniata</taxon>
        <taxon>Vertebrata</taxon>
        <taxon>Euteleostomi</taxon>
        <taxon>Mammalia</taxon>
        <taxon>Eutheria</taxon>
        <taxon>Euarchontoglires</taxon>
        <taxon>Primates</taxon>
        <taxon>Haplorrhini</taxon>
        <taxon>Catarrhini</taxon>
        <taxon>Hominidae</taxon>
        <taxon>Pan</taxon>
    </lineage>
</organism>
<dbReference type="EMBL" id="NBAG03000026">
    <property type="protein sequence ID" value="PNI98149.1"/>
    <property type="molecule type" value="Genomic_DNA"/>
</dbReference>
<sequence>YADARLEVGSTQLRTAGSRSHSFKGSFLGLRKKTNPSSLISDWRAPRKVSQ</sequence>
<proteinExistence type="predicted"/>
<protein>
    <submittedName>
        <fullName evidence="1">APOL3 isoform 10</fullName>
    </submittedName>
    <submittedName>
        <fullName evidence="2">APOL3 isoform 12</fullName>
    </submittedName>
</protein>
<gene>
    <name evidence="2" type="ORF">CK820_G0024664</name>
</gene>
<accession>A0A2J8QPE9</accession>
<dbReference type="AlphaFoldDB" id="A0A2J8QPE9"/>
<reference evidence="2" key="1">
    <citation type="submission" date="2017-12" db="EMBL/GenBank/DDBJ databases">
        <title>High-resolution comparative analysis of great ape genomes.</title>
        <authorList>
            <person name="Pollen A."/>
            <person name="Hastie A."/>
            <person name="Hormozdiari F."/>
            <person name="Dougherty M."/>
            <person name="Liu R."/>
            <person name="Chaisson M."/>
            <person name="Hoppe E."/>
            <person name="Hill C."/>
            <person name="Pang A."/>
            <person name="Hillier L."/>
            <person name="Baker C."/>
            <person name="Armstrong J."/>
            <person name="Shendure J."/>
            <person name="Paten B."/>
            <person name="Wilson R."/>
            <person name="Chao H."/>
            <person name="Schneider V."/>
            <person name="Ventura M."/>
            <person name="Kronenberg Z."/>
            <person name="Murali S."/>
            <person name="Gordon D."/>
            <person name="Cantsilieris S."/>
            <person name="Munson K."/>
            <person name="Nelson B."/>
            <person name="Raja A."/>
            <person name="Underwood J."/>
            <person name="Diekhans M."/>
            <person name="Fiddes I."/>
            <person name="Haussler D."/>
            <person name="Eichler E."/>
        </authorList>
    </citation>
    <scope>NUCLEOTIDE SEQUENCE [LARGE SCALE GENOMIC DNA]</scope>
    <source>
        <strain evidence="2">Yerkes chimp pedigree #C0471</strain>
        <tissue evidence="2">Blood</tissue>
    </source>
</reference>
<evidence type="ECO:0000313" key="1">
    <source>
        <dbReference type="EMBL" id="PNI98149.1"/>
    </source>
</evidence>
<dbReference type="EMBL" id="NBAG03000026">
    <property type="protein sequence ID" value="PNI98150.1"/>
    <property type="molecule type" value="Genomic_DNA"/>
</dbReference>
<comment type="caution">
    <text evidence="2">The sequence shown here is derived from an EMBL/GenBank/DDBJ whole genome shotgun (WGS) entry which is preliminary data.</text>
</comment>
<evidence type="ECO:0000313" key="2">
    <source>
        <dbReference type="EMBL" id="PNI98150.1"/>
    </source>
</evidence>
<name>A0A2J8QPE9_PANTR</name>